<dbReference type="InterPro" id="IPR022742">
    <property type="entry name" value="Hydrolase_4"/>
</dbReference>
<proteinExistence type="predicted"/>
<dbReference type="PANTHER" id="PTHR11614">
    <property type="entry name" value="PHOSPHOLIPASE-RELATED"/>
    <property type="match status" value="1"/>
</dbReference>
<sequence>MNSWDIGADVAGYVWKAANPKAQILLQHGYGEYAERYVDQYSNLIPKLNQNGFDVYAIDLPGHGNSKGERGLVDLTQAVELHLQARSKLPAGVPTILFGHSLGGLITAGSITRDRANVIAVVLSSSAMQPPSKRWERVLGKISAAIAPSAPMPLPRPGMEALTRDKDLLAKIMADSKMYQGKPKNLVAKTVLQISDEVWTKTDQWKVPTLIFHGNKDTSTSHLQSQALHEKIASPDHKLLIYPGGFHELLNDLDRQEVERDVFAWLMARV</sequence>
<protein>
    <submittedName>
        <fullName evidence="3">Unannotated protein</fullName>
    </submittedName>
</protein>
<dbReference type="SUPFAM" id="SSF53474">
    <property type="entry name" value="alpha/beta-Hydrolases"/>
    <property type="match status" value="1"/>
</dbReference>
<evidence type="ECO:0000313" key="3">
    <source>
        <dbReference type="EMBL" id="CAB4570566.1"/>
    </source>
</evidence>
<dbReference type="Gene3D" id="3.40.50.1820">
    <property type="entry name" value="alpha/beta hydrolase"/>
    <property type="match status" value="1"/>
</dbReference>
<dbReference type="InterPro" id="IPR051044">
    <property type="entry name" value="MAG_DAG_Lipase"/>
</dbReference>
<accession>A0A6J6E426</accession>
<feature type="domain" description="Serine aminopeptidase S33" evidence="1">
    <location>
        <begin position="19"/>
        <end position="254"/>
    </location>
</feature>
<organism evidence="3">
    <name type="scientific">freshwater metagenome</name>
    <dbReference type="NCBI Taxonomy" id="449393"/>
    <lineage>
        <taxon>unclassified sequences</taxon>
        <taxon>metagenomes</taxon>
        <taxon>ecological metagenomes</taxon>
    </lineage>
</organism>
<reference evidence="3" key="1">
    <citation type="submission" date="2020-05" db="EMBL/GenBank/DDBJ databases">
        <authorList>
            <person name="Chiriac C."/>
            <person name="Salcher M."/>
            <person name="Ghai R."/>
            <person name="Kavagutti S V."/>
        </authorList>
    </citation>
    <scope>NUCLEOTIDE SEQUENCE</scope>
</reference>
<dbReference type="Pfam" id="PF12146">
    <property type="entry name" value="Hydrolase_4"/>
    <property type="match status" value="1"/>
</dbReference>
<evidence type="ECO:0000259" key="1">
    <source>
        <dbReference type="Pfam" id="PF12146"/>
    </source>
</evidence>
<dbReference type="InterPro" id="IPR029058">
    <property type="entry name" value="AB_hydrolase_fold"/>
</dbReference>
<dbReference type="EMBL" id="CAEZST010000023">
    <property type="protein sequence ID" value="CAB4551013.1"/>
    <property type="molecule type" value="Genomic_DNA"/>
</dbReference>
<name>A0A6J6E426_9ZZZZ</name>
<evidence type="ECO:0000313" key="2">
    <source>
        <dbReference type="EMBL" id="CAB4551013.1"/>
    </source>
</evidence>
<dbReference type="AlphaFoldDB" id="A0A6J6E426"/>
<gene>
    <name evidence="2" type="ORF">UFOPK1503_01054</name>
    <name evidence="3" type="ORF">UFOPK1693_00671</name>
</gene>
<dbReference type="EMBL" id="CAEZTO010000007">
    <property type="protein sequence ID" value="CAB4570566.1"/>
    <property type="molecule type" value="Genomic_DNA"/>
</dbReference>